<dbReference type="PROSITE" id="PS50043">
    <property type="entry name" value="HTH_LUXR_2"/>
    <property type="match status" value="1"/>
</dbReference>
<dbReference type="SUPFAM" id="SSF75516">
    <property type="entry name" value="Pheromone-binding domain of LuxR-like quorum-sensing transcription factors"/>
    <property type="match status" value="1"/>
</dbReference>
<dbReference type="Gene3D" id="3.30.450.80">
    <property type="entry name" value="Transcription factor LuxR-like, autoinducer-binding domain"/>
    <property type="match status" value="1"/>
</dbReference>
<dbReference type="SMART" id="SM00421">
    <property type="entry name" value="HTH_LUXR"/>
    <property type="match status" value="1"/>
</dbReference>
<dbReference type="PANTHER" id="PTHR44688">
    <property type="entry name" value="DNA-BINDING TRANSCRIPTIONAL ACTIVATOR DEVR_DOSR"/>
    <property type="match status" value="1"/>
</dbReference>
<dbReference type="SUPFAM" id="SSF46894">
    <property type="entry name" value="C-terminal effector domain of the bipartite response regulators"/>
    <property type="match status" value="1"/>
</dbReference>
<keyword evidence="2" id="KW-0238">DNA-binding</keyword>
<sequence>MHQGVLRVPYLEKYQAFVEAKTEMDAVFQLSTVAKRFGYDKVMFAAVPKPGAPLGGAYLRSTYPERWREIYDRRGLGRLDPTVAHCFSHTMPLVWAPDSFRGKEQRALYEEACSYGLRAGVTLPFHGPTGEVGMLTVVRDQQPGKAFVADLQDNIGHLAILRDLAFEVLRGYMQPAEAARQAPDLTKTELEYLKWLAAGKTDWEISRIMDVSIAGARFHIANLRRKFDVGRRTDVVVRAIQFGLVSV</sequence>
<dbReference type="AlphaFoldDB" id="A0A516SCC9"/>
<keyword evidence="6" id="KW-1185">Reference proteome</keyword>
<dbReference type="InterPro" id="IPR000792">
    <property type="entry name" value="Tscrpt_reg_LuxR_C"/>
</dbReference>
<dbReference type="Gene3D" id="1.10.10.10">
    <property type="entry name" value="Winged helix-like DNA-binding domain superfamily/Winged helix DNA-binding domain"/>
    <property type="match status" value="1"/>
</dbReference>
<keyword evidence="3" id="KW-0804">Transcription</keyword>
<dbReference type="GO" id="GO:0003677">
    <property type="term" value="F:DNA binding"/>
    <property type="evidence" value="ECO:0007669"/>
    <property type="project" value="UniProtKB-KW"/>
</dbReference>
<evidence type="ECO:0000256" key="2">
    <source>
        <dbReference type="ARBA" id="ARBA00023125"/>
    </source>
</evidence>
<proteinExistence type="predicted"/>
<dbReference type="InterPro" id="IPR016032">
    <property type="entry name" value="Sig_transdc_resp-reg_C-effctor"/>
</dbReference>
<dbReference type="KEGG" id="cari:FNU76_05255"/>
<dbReference type="GO" id="GO:0006355">
    <property type="term" value="P:regulation of DNA-templated transcription"/>
    <property type="evidence" value="ECO:0007669"/>
    <property type="project" value="InterPro"/>
</dbReference>
<dbReference type="Pfam" id="PF03472">
    <property type="entry name" value="Autoind_bind"/>
    <property type="match status" value="1"/>
</dbReference>
<keyword evidence="1" id="KW-0805">Transcription regulation</keyword>
<accession>A0A516SCC9</accession>
<protein>
    <recommendedName>
        <fullName evidence="4">HTH luxR-type domain-containing protein</fullName>
    </recommendedName>
</protein>
<organism evidence="5 6">
    <name type="scientific">Chitinimonas arctica</name>
    <dbReference type="NCBI Taxonomy" id="2594795"/>
    <lineage>
        <taxon>Bacteria</taxon>
        <taxon>Pseudomonadati</taxon>
        <taxon>Pseudomonadota</taxon>
        <taxon>Betaproteobacteria</taxon>
        <taxon>Neisseriales</taxon>
        <taxon>Chitinibacteraceae</taxon>
        <taxon>Chitinimonas</taxon>
    </lineage>
</organism>
<name>A0A516SCC9_9NEIS</name>
<evidence type="ECO:0000259" key="4">
    <source>
        <dbReference type="PROSITE" id="PS50043"/>
    </source>
</evidence>
<dbReference type="CDD" id="cd06170">
    <property type="entry name" value="LuxR_C_like"/>
    <property type="match status" value="1"/>
</dbReference>
<dbReference type="Pfam" id="PF00196">
    <property type="entry name" value="GerE"/>
    <property type="match status" value="1"/>
</dbReference>
<dbReference type="InterPro" id="IPR005143">
    <property type="entry name" value="TF_LuxR_autoind-bd_dom"/>
</dbReference>
<feature type="domain" description="HTH luxR-type" evidence="4">
    <location>
        <begin position="178"/>
        <end position="243"/>
    </location>
</feature>
<evidence type="ECO:0000256" key="3">
    <source>
        <dbReference type="ARBA" id="ARBA00023163"/>
    </source>
</evidence>
<gene>
    <name evidence="5" type="ORF">FNU76_05255</name>
</gene>
<dbReference type="InterPro" id="IPR036388">
    <property type="entry name" value="WH-like_DNA-bd_sf"/>
</dbReference>
<evidence type="ECO:0000313" key="5">
    <source>
        <dbReference type="EMBL" id="QDQ25805.1"/>
    </source>
</evidence>
<dbReference type="EMBL" id="CP041730">
    <property type="protein sequence ID" value="QDQ25805.1"/>
    <property type="molecule type" value="Genomic_DNA"/>
</dbReference>
<dbReference type="Proteomes" id="UP000317550">
    <property type="component" value="Chromosome"/>
</dbReference>
<evidence type="ECO:0000256" key="1">
    <source>
        <dbReference type="ARBA" id="ARBA00023015"/>
    </source>
</evidence>
<evidence type="ECO:0000313" key="6">
    <source>
        <dbReference type="Proteomes" id="UP000317550"/>
    </source>
</evidence>
<dbReference type="InterPro" id="IPR036693">
    <property type="entry name" value="TF_LuxR_autoind-bd_dom_sf"/>
</dbReference>
<dbReference type="PANTHER" id="PTHR44688:SF16">
    <property type="entry name" value="DNA-BINDING TRANSCRIPTIONAL ACTIVATOR DEVR_DOSR"/>
    <property type="match status" value="1"/>
</dbReference>
<dbReference type="OrthoDB" id="3171430at2"/>
<reference evidence="6" key="1">
    <citation type="submission" date="2019-07" db="EMBL/GenBank/DDBJ databases">
        <title>Chitinimonas sp. nov., isolated from Ny-Alesund, arctica soil.</title>
        <authorList>
            <person name="Xu Q."/>
            <person name="Peng F."/>
        </authorList>
    </citation>
    <scope>NUCLEOTIDE SEQUENCE [LARGE SCALE GENOMIC DNA]</scope>
    <source>
        <strain evidence="6">R3-44</strain>
    </source>
</reference>